<evidence type="ECO:0000256" key="1">
    <source>
        <dbReference type="ARBA" id="ARBA00006541"/>
    </source>
</evidence>
<dbReference type="PRINTS" id="PR00084">
    <property type="entry name" value="MTLDHDRGNASE"/>
</dbReference>
<dbReference type="Proteomes" id="UP000075806">
    <property type="component" value="Unassembled WGS sequence"/>
</dbReference>
<dbReference type="GO" id="GO:0005829">
    <property type="term" value="C:cytosol"/>
    <property type="evidence" value="ECO:0007669"/>
    <property type="project" value="TreeGrafter"/>
</dbReference>
<evidence type="ECO:0000313" key="11">
    <source>
        <dbReference type="Proteomes" id="UP000075806"/>
    </source>
</evidence>
<dbReference type="STRING" id="519424.AZF04_14450"/>
<dbReference type="InterPro" id="IPR013118">
    <property type="entry name" value="Mannitol_DH_C"/>
</dbReference>
<evidence type="ECO:0000256" key="5">
    <source>
        <dbReference type="ARBA" id="ARBA00023027"/>
    </source>
</evidence>
<dbReference type="InterPro" id="IPR013131">
    <property type="entry name" value="Mannitol_DH_N"/>
</dbReference>
<dbReference type="InterPro" id="IPR036291">
    <property type="entry name" value="NAD(P)-bd_dom_sf"/>
</dbReference>
<dbReference type="EC" id="1.1.1.17" evidence="2 7"/>
<dbReference type="InterPro" id="IPR023028">
    <property type="entry name" value="Mannitol_1_phos_5_DH"/>
</dbReference>
<dbReference type="NCBIfam" id="NF002652">
    <property type="entry name" value="PRK02318.2-5"/>
    <property type="match status" value="1"/>
</dbReference>
<evidence type="ECO:0000256" key="6">
    <source>
        <dbReference type="ARBA" id="ARBA00048615"/>
    </source>
</evidence>
<feature type="binding site" evidence="7">
    <location>
        <begin position="5"/>
        <end position="16"/>
    </location>
    <ligand>
        <name>NAD(+)</name>
        <dbReference type="ChEBI" id="CHEBI:57540"/>
    </ligand>
</feature>
<evidence type="ECO:0000256" key="7">
    <source>
        <dbReference type="HAMAP-Rule" id="MF_00196"/>
    </source>
</evidence>
<evidence type="ECO:0000256" key="3">
    <source>
        <dbReference type="ARBA" id="ARBA00016219"/>
    </source>
</evidence>
<comment type="similarity">
    <text evidence="1 7">Belongs to the mannitol dehydrogenase family.</text>
</comment>
<dbReference type="InterPro" id="IPR000669">
    <property type="entry name" value="Mannitol_DH"/>
</dbReference>
<comment type="catalytic activity">
    <reaction evidence="6 7">
        <text>D-mannitol 1-phosphate + NAD(+) = beta-D-fructose 6-phosphate + NADH + H(+)</text>
        <dbReference type="Rhea" id="RHEA:19661"/>
        <dbReference type="ChEBI" id="CHEBI:15378"/>
        <dbReference type="ChEBI" id="CHEBI:57540"/>
        <dbReference type="ChEBI" id="CHEBI:57634"/>
        <dbReference type="ChEBI" id="CHEBI:57945"/>
        <dbReference type="ChEBI" id="CHEBI:61381"/>
        <dbReference type="EC" id="1.1.1.17"/>
    </reaction>
</comment>
<dbReference type="NCBIfam" id="NF002646">
    <property type="entry name" value="PRK02318.1-2"/>
    <property type="match status" value="1"/>
</dbReference>
<dbReference type="Gene3D" id="3.40.50.720">
    <property type="entry name" value="NAD(P)-binding Rossmann-like Domain"/>
    <property type="match status" value="1"/>
</dbReference>
<reference evidence="10" key="1">
    <citation type="submission" date="2016-02" db="EMBL/GenBank/DDBJ databases">
        <title>Genome sequence of Bacillus trypoxylicola KCTC 13244(T).</title>
        <authorList>
            <person name="Jeong H."/>
            <person name="Park S.-H."/>
            <person name="Choi S.-K."/>
        </authorList>
    </citation>
    <scope>NUCLEOTIDE SEQUENCE [LARGE SCALE GENOMIC DNA]</scope>
    <source>
        <strain evidence="10">KCTC 13244</strain>
    </source>
</reference>
<name>A0A162F356_9BACI</name>
<evidence type="ECO:0000256" key="2">
    <source>
        <dbReference type="ARBA" id="ARBA00012939"/>
    </source>
</evidence>
<gene>
    <name evidence="7" type="primary">mtlD</name>
    <name evidence="10" type="ORF">AZF04_14450</name>
</gene>
<dbReference type="AlphaFoldDB" id="A0A162F356"/>
<dbReference type="GO" id="GO:0019592">
    <property type="term" value="P:mannitol catabolic process"/>
    <property type="evidence" value="ECO:0007669"/>
    <property type="project" value="TreeGrafter"/>
</dbReference>
<dbReference type="HAMAP" id="MF_00196">
    <property type="entry name" value="Mannitol_dehydrog"/>
    <property type="match status" value="1"/>
</dbReference>
<dbReference type="SUPFAM" id="SSF48179">
    <property type="entry name" value="6-phosphogluconate dehydrogenase C-terminal domain-like"/>
    <property type="match status" value="1"/>
</dbReference>
<dbReference type="GO" id="GO:0008926">
    <property type="term" value="F:mannitol-1-phosphate 5-dehydrogenase activity"/>
    <property type="evidence" value="ECO:0007669"/>
    <property type="project" value="UniProtKB-UniRule"/>
</dbReference>
<feature type="domain" description="Mannitol dehydrogenase C-terminal" evidence="9">
    <location>
        <begin position="204"/>
        <end position="348"/>
    </location>
</feature>
<feature type="domain" description="Mannitol dehydrogenase N-terminal" evidence="8">
    <location>
        <begin position="4"/>
        <end position="197"/>
    </location>
</feature>
<dbReference type="Pfam" id="PF01232">
    <property type="entry name" value="Mannitol_dh"/>
    <property type="match status" value="1"/>
</dbReference>
<proteinExistence type="inferred from homology"/>
<dbReference type="RefSeq" id="WP_061947555.1">
    <property type="nucleotide sequence ID" value="NZ_LTAO01000002.1"/>
</dbReference>
<dbReference type="SUPFAM" id="SSF51735">
    <property type="entry name" value="NAD(P)-binding Rossmann-fold domains"/>
    <property type="match status" value="1"/>
</dbReference>
<evidence type="ECO:0000259" key="8">
    <source>
        <dbReference type="Pfam" id="PF01232"/>
    </source>
</evidence>
<dbReference type="EMBL" id="LTAO01000002">
    <property type="protein sequence ID" value="KYG34388.1"/>
    <property type="molecule type" value="Genomic_DNA"/>
</dbReference>
<keyword evidence="4 7" id="KW-0560">Oxidoreductase</keyword>
<organism evidence="10 11">
    <name type="scientific">Alkalihalobacillus trypoxylicola</name>
    <dbReference type="NCBI Taxonomy" id="519424"/>
    <lineage>
        <taxon>Bacteria</taxon>
        <taxon>Bacillati</taxon>
        <taxon>Bacillota</taxon>
        <taxon>Bacilli</taxon>
        <taxon>Bacillales</taxon>
        <taxon>Bacillaceae</taxon>
        <taxon>Alkalihalobacillus</taxon>
    </lineage>
</organism>
<sequence length="381" mass="42472">MSKKAVHFGAGNIGRGFIGLLLARAGYEVVFVDVNEQVIHALNEKGQYTVTLAEENGQVEVVKGVRGLNSNSQAEQVIEEIASADLVTTAVGPAILEHIAKPIASGLIKRASSGEPLIVTACENAIGATETLCEHIRSHLAEDEWKQINAITDFPNSAVDRIVPNQENEDILTVNVEPFYEWVVDKSQIHSSLPDIEGVKLVDDLTPYIERKLFTVNTGHAMAAYLGHNKGYETIKEAIDDAQIEEEVLRALEETSALLVHQYGFDKESHIQYVKKIMERFRNPFLSDKVVRVARNPLTKLSYNERFIKPARLLLEKDIVEPRSLLKGISAALSFDVETDKESVELQRLLKTSEIDEALIEITGLDIDHPLTQRIKKNWSM</sequence>
<dbReference type="Gene3D" id="1.10.1040.10">
    <property type="entry name" value="N-(1-d-carboxylethyl)-l-norvaline Dehydrogenase, domain 2"/>
    <property type="match status" value="1"/>
</dbReference>
<evidence type="ECO:0000259" key="9">
    <source>
        <dbReference type="Pfam" id="PF08125"/>
    </source>
</evidence>
<dbReference type="Pfam" id="PF08125">
    <property type="entry name" value="Mannitol_dh_C"/>
    <property type="match status" value="1"/>
</dbReference>
<accession>A0A162F356</accession>
<dbReference type="PANTHER" id="PTHR30524">
    <property type="entry name" value="MANNITOL-1-PHOSPHATE 5-DEHYDROGENASE"/>
    <property type="match status" value="1"/>
</dbReference>
<protein>
    <recommendedName>
        <fullName evidence="3 7">Mannitol-1-phosphate 5-dehydrogenase</fullName>
        <ecNumber evidence="2 7">1.1.1.17</ecNumber>
    </recommendedName>
</protein>
<dbReference type="PANTHER" id="PTHR30524:SF0">
    <property type="entry name" value="ALTRONATE OXIDOREDUCTASE-RELATED"/>
    <property type="match status" value="1"/>
</dbReference>
<keyword evidence="11" id="KW-1185">Reference proteome</keyword>
<dbReference type="InterPro" id="IPR013328">
    <property type="entry name" value="6PGD_dom2"/>
</dbReference>
<comment type="caution">
    <text evidence="10">The sequence shown here is derived from an EMBL/GenBank/DDBJ whole genome shotgun (WGS) entry which is preliminary data.</text>
</comment>
<evidence type="ECO:0000256" key="4">
    <source>
        <dbReference type="ARBA" id="ARBA00023002"/>
    </source>
</evidence>
<dbReference type="InterPro" id="IPR008927">
    <property type="entry name" value="6-PGluconate_DH-like_C_sf"/>
</dbReference>
<evidence type="ECO:0000313" key="10">
    <source>
        <dbReference type="EMBL" id="KYG34388.1"/>
    </source>
</evidence>
<dbReference type="OrthoDB" id="271711at2"/>
<dbReference type="NCBIfam" id="NF002647">
    <property type="entry name" value="PRK02318.1-3"/>
    <property type="match status" value="1"/>
</dbReference>
<keyword evidence="5 7" id="KW-0520">NAD</keyword>
<dbReference type="NCBIfam" id="NF002649">
    <property type="entry name" value="PRK02318.2-1"/>
    <property type="match status" value="1"/>
</dbReference>